<evidence type="ECO:0000256" key="2">
    <source>
        <dbReference type="SAM" id="Coils"/>
    </source>
</evidence>
<dbReference type="PANTHER" id="PTHR32089:SF112">
    <property type="entry name" value="LYSOZYME-LIKE PROTEIN-RELATED"/>
    <property type="match status" value="1"/>
</dbReference>
<dbReference type="AlphaFoldDB" id="A0A1J5QV76"/>
<dbReference type="EMBL" id="MLJW01000423">
    <property type="protein sequence ID" value="OIQ87424.1"/>
    <property type="molecule type" value="Genomic_DNA"/>
</dbReference>
<keyword evidence="3" id="KW-0472">Membrane</keyword>
<evidence type="ECO:0000259" key="4">
    <source>
        <dbReference type="PROSITE" id="PS50111"/>
    </source>
</evidence>
<dbReference type="GO" id="GO:0016020">
    <property type="term" value="C:membrane"/>
    <property type="evidence" value="ECO:0007669"/>
    <property type="project" value="InterPro"/>
</dbReference>
<organism evidence="5">
    <name type="scientific">mine drainage metagenome</name>
    <dbReference type="NCBI Taxonomy" id="410659"/>
    <lineage>
        <taxon>unclassified sequences</taxon>
        <taxon>metagenomes</taxon>
        <taxon>ecological metagenomes</taxon>
    </lineage>
</organism>
<gene>
    <name evidence="5" type="primary">frzCD_7</name>
    <name evidence="5" type="ORF">GALL_307190</name>
</gene>
<keyword evidence="3" id="KW-1133">Transmembrane helix</keyword>
<name>A0A1J5QV76_9ZZZZ</name>
<evidence type="ECO:0000256" key="3">
    <source>
        <dbReference type="SAM" id="Phobius"/>
    </source>
</evidence>
<dbReference type="SMART" id="SM00283">
    <property type="entry name" value="MA"/>
    <property type="match status" value="1"/>
</dbReference>
<dbReference type="GO" id="GO:0007165">
    <property type="term" value="P:signal transduction"/>
    <property type="evidence" value="ECO:0007669"/>
    <property type="project" value="UniProtKB-KW"/>
</dbReference>
<feature type="coiled-coil region" evidence="2">
    <location>
        <begin position="306"/>
        <end position="333"/>
    </location>
</feature>
<feature type="transmembrane region" description="Helical" evidence="3">
    <location>
        <begin position="201"/>
        <end position="224"/>
    </location>
</feature>
<dbReference type="InterPro" id="IPR007891">
    <property type="entry name" value="CHASE3"/>
</dbReference>
<dbReference type="SUPFAM" id="SSF58104">
    <property type="entry name" value="Methyl-accepting chemotaxis protein (MCP) signaling domain"/>
    <property type="match status" value="1"/>
</dbReference>
<keyword evidence="3" id="KW-0812">Transmembrane</keyword>
<comment type="caution">
    <text evidence="5">The sequence shown here is derived from an EMBL/GenBank/DDBJ whole genome shotgun (WGS) entry which is preliminary data.</text>
</comment>
<evidence type="ECO:0000256" key="1">
    <source>
        <dbReference type="ARBA" id="ARBA00023224"/>
    </source>
</evidence>
<sequence>MTGSKDLLKWALSTDKKGREMKWSVGTKIGAGYVLALIILLVLGVVSYFNTTGFIEASRLKAHTYEVLEDLEKVLSSLEDAETGQRGYIITGEERYLDPYRTGTVELNQSMQNLRRLTSDNPSQQHRLDLIEPLIAGKLAELRETIDLRKDAGFDAALQVIRTDKGKQLMDDVRQITLQMGSEEKRLLEQRDHAVKASSEMTVSVIVFGIPFAFAVLTLAALWITRTISRQLRESIDQLSTSSAEILATTTQVASGAAETASAVSQTTATVEEVKQTAQVASQKAKHVSESAQKAAQISQAGRKSVENANQGMQAIQEQMESIAESIVQLSEQSQAIGEIIATVNDLAEQSNMLAVNAAIEAAKAGDQGKGFAVVAQEVKGLAEQSKQATGQVRSILGEIQKATSTAVLSTEQGAKAVETGMKQSTEAGESIRLLSDSINEAAQAATQIAASSQQQIVGMEQVALAMENIKQASVQNVAGTRQAEVAAQSLHTLGQKLGDMIGKYRG</sequence>
<proteinExistence type="predicted"/>
<dbReference type="PROSITE" id="PS50111">
    <property type="entry name" value="CHEMOTAXIS_TRANSDUC_2"/>
    <property type="match status" value="1"/>
</dbReference>
<reference evidence="5" key="1">
    <citation type="submission" date="2016-10" db="EMBL/GenBank/DDBJ databases">
        <title>Sequence of Gallionella enrichment culture.</title>
        <authorList>
            <person name="Poehlein A."/>
            <person name="Muehling M."/>
            <person name="Daniel R."/>
        </authorList>
    </citation>
    <scope>NUCLEOTIDE SEQUENCE</scope>
</reference>
<feature type="transmembrane region" description="Helical" evidence="3">
    <location>
        <begin position="29"/>
        <end position="49"/>
    </location>
</feature>
<feature type="domain" description="Methyl-accepting transducer" evidence="4">
    <location>
        <begin position="235"/>
        <end position="471"/>
    </location>
</feature>
<dbReference type="Pfam" id="PF00015">
    <property type="entry name" value="MCPsignal"/>
    <property type="match status" value="1"/>
</dbReference>
<accession>A0A1J5QV76</accession>
<keyword evidence="1" id="KW-0807">Transducer</keyword>
<dbReference type="InterPro" id="IPR004089">
    <property type="entry name" value="MCPsignal_dom"/>
</dbReference>
<keyword evidence="2" id="KW-0175">Coiled coil</keyword>
<protein>
    <submittedName>
        <fullName evidence="5">Frizzy aggregation protein FrzCD</fullName>
    </submittedName>
</protein>
<dbReference type="Gene3D" id="1.10.287.950">
    <property type="entry name" value="Methyl-accepting chemotaxis protein"/>
    <property type="match status" value="1"/>
</dbReference>
<dbReference type="Pfam" id="PF05227">
    <property type="entry name" value="CHASE3"/>
    <property type="match status" value="1"/>
</dbReference>
<dbReference type="CDD" id="cd19410">
    <property type="entry name" value="HK9-like_sensor"/>
    <property type="match status" value="1"/>
</dbReference>
<dbReference type="CDD" id="cd11386">
    <property type="entry name" value="MCP_signal"/>
    <property type="match status" value="1"/>
</dbReference>
<evidence type="ECO:0000313" key="5">
    <source>
        <dbReference type="EMBL" id="OIQ87424.1"/>
    </source>
</evidence>
<dbReference type="PANTHER" id="PTHR32089">
    <property type="entry name" value="METHYL-ACCEPTING CHEMOTAXIS PROTEIN MCPB"/>
    <property type="match status" value="1"/>
</dbReference>